<protein>
    <submittedName>
        <fullName evidence="1">Uncharacterized protein</fullName>
    </submittedName>
</protein>
<accession>A0A0E9XU78</accession>
<organism evidence="1">
    <name type="scientific">Anguilla anguilla</name>
    <name type="common">European freshwater eel</name>
    <name type="synonym">Muraena anguilla</name>
    <dbReference type="NCBI Taxonomy" id="7936"/>
    <lineage>
        <taxon>Eukaryota</taxon>
        <taxon>Metazoa</taxon>
        <taxon>Chordata</taxon>
        <taxon>Craniata</taxon>
        <taxon>Vertebrata</taxon>
        <taxon>Euteleostomi</taxon>
        <taxon>Actinopterygii</taxon>
        <taxon>Neopterygii</taxon>
        <taxon>Teleostei</taxon>
        <taxon>Anguilliformes</taxon>
        <taxon>Anguillidae</taxon>
        <taxon>Anguilla</taxon>
    </lineage>
</organism>
<dbReference type="AlphaFoldDB" id="A0A0E9XU78"/>
<sequence>MKGKTSKKYVKLMFGITRCQRGLIPFAHFISLLLLR</sequence>
<proteinExistence type="predicted"/>
<evidence type="ECO:0000313" key="1">
    <source>
        <dbReference type="EMBL" id="JAI05229.1"/>
    </source>
</evidence>
<reference evidence="1" key="2">
    <citation type="journal article" date="2015" name="Fish Shellfish Immunol.">
        <title>Early steps in the European eel (Anguilla anguilla)-Vibrio vulnificus interaction in the gills: Role of the RtxA13 toxin.</title>
        <authorList>
            <person name="Callol A."/>
            <person name="Pajuelo D."/>
            <person name="Ebbesson L."/>
            <person name="Teles M."/>
            <person name="MacKenzie S."/>
            <person name="Amaro C."/>
        </authorList>
    </citation>
    <scope>NUCLEOTIDE SEQUENCE</scope>
</reference>
<name>A0A0E9XU78_ANGAN</name>
<dbReference type="EMBL" id="GBXM01003349">
    <property type="protein sequence ID" value="JAI05229.1"/>
    <property type="molecule type" value="Transcribed_RNA"/>
</dbReference>
<reference evidence="1" key="1">
    <citation type="submission" date="2014-11" db="EMBL/GenBank/DDBJ databases">
        <authorList>
            <person name="Amaro Gonzalez C."/>
        </authorList>
    </citation>
    <scope>NUCLEOTIDE SEQUENCE</scope>
</reference>